<protein>
    <submittedName>
        <fullName evidence="1">Uncharacterized protein</fullName>
    </submittedName>
</protein>
<keyword evidence="2" id="KW-1185">Reference proteome</keyword>
<gene>
    <name evidence="1" type="ORF">N7456_010773</name>
</gene>
<comment type="caution">
    <text evidence="1">The sequence shown here is derived from an EMBL/GenBank/DDBJ whole genome shotgun (WGS) entry which is preliminary data.</text>
</comment>
<accession>A0A9W9ESG3</accession>
<dbReference type="EMBL" id="JAPQKH010000007">
    <property type="protein sequence ID" value="KAJ5087157.1"/>
    <property type="molecule type" value="Genomic_DNA"/>
</dbReference>
<evidence type="ECO:0000313" key="1">
    <source>
        <dbReference type="EMBL" id="KAJ5087157.1"/>
    </source>
</evidence>
<organism evidence="1 2">
    <name type="scientific">Penicillium angulare</name>
    <dbReference type="NCBI Taxonomy" id="116970"/>
    <lineage>
        <taxon>Eukaryota</taxon>
        <taxon>Fungi</taxon>
        <taxon>Dikarya</taxon>
        <taxon>Ascomycota</taxon>
        <taxon>Pezizomycotina</taxon>
        <taxon>Eurotiomycetes</taxon>
        <taxon>Eurotiomycetidae</taxon>
        <taxon>Eurotiales</taxon>
        <taxon>Aspergillaceae</taxon>
        <taxon>Penicillium</taxon>
    </lineage>
</organism>
<dbReference type="Proteomes" id="UP001149165">
    <property type="component" value="Unassembled WGS sequence"/>
</dbReference>
<evidence type="ECO:0000313" key="2">
    <source>
        <dbReference type="Proteomes" id="UP001149165"/>
    </source>
</evidence>
<name>A0A9W9ESG3_9EURO</name>
<reference evidence="1" key="1">
    <citation type="submission" date="2022-11" db="EMBL/GenBank/DDBJ databases">
        <authorList>
            <person name="Petersen C."/>
        </authorList>
    </citation>
    <scope>NUCLEOTIDE SEQUENCE</scope>
    <source>
        <strain evidence="1">IBT 30069</strain>
    </source>
</reference>
<dbReference type="AlphaFoldDB" id="A0A9W9ESG3"/>
<reference evidence="1" key="2">
    <citation type="journal article" date="2023" name="IMA Fungus">
        <title>Comparative genomic study of the Penicillium genus elucidates a diverse pangenome and 15 lateral gene transfer events.</title>
        <authorList>
            <person name="Petersen C."/>
            <person name="Sorensen T."/>
            <person name="Nielsen M.R."/>
            <person name="Sondergaard T.E."/>
            <person name="Sorensen J.L."/>
            <person name="Fitzpatrick D.A."/>
            <person name="Frisvad J.C."/>
            <person name="Nielsen K.L."/>
        </authorList>
    </citation>
    <scope>NUCLEOTIDE SEQUENCE</scope>
    <source>
        <strain evidence="1">IBT 30069</strain>
    </source>
</reference>
<sequence>MAVKRELVATAGTSSMMMTVGNEERRVERAVELPPDFQGISHLSVVTKTTPHLTRKNRGDIAETAGIMLMKRNVGVWEEAGEGCFFEDIGNS</sequence>
<proteinExistence type="predicted"/>